<reference evidence="17" key="2">
    <citation type="submission" date="2015-01" db="EMBL/GenBank/DDBJ databases">
        <title>Evolutionary Origins and Diversification of the Mycorrhizal Mutualists.</title>
        <authorList>
            <consortium name="DOE Joint Genome Institute"/>
            <consortium name="Mycorrhizal Genomics Consortium"/>
            <person name="Kohler A."/>
            <person name="Kuo A."/>
            <person name="Nagy L.G."/>
            <person name="Floudas D."/>
            <person name="Copeland A."/>
            <person name="Barry K.W."/>
            <person name="Cichocki N."/>
            <person name="Veneault-Fourrey C."/>
            <person name="LaButti K."/>
            <person name="Lindquist E.A."/>
            <person name="Lipzen A."/>
            <person name="Lundell T."/>
            <person name="Morin E."/>
            <person name="Murat C."/>
            <person name="Riley R."/>
            <person name="Ohm R."/>
            <person name="Sun H."/>
            <person name="Tunlid A."/>
            <person name="Henrissat B."/>
            <person name="Grigoriev I.V."/>
            <person name="Hibbett D.S."/>
            <person name="Martin F."/>
        </authorList>
    </citation>
    <scope>NUCLEOTIDE SEQUENCE [LARGE SCALE GENOMIC DNA]</scope>
    <source>
        <strain evidence="17">h7</strain>
    </source>
</reference>
<dbReference type="FunFam" id="3.40.50.300:FF:004039">
    <property type="entry name" value="ATP synthase subunit alpha, mitochondrial"/>
    <property type="match status" value="1"/>
</dbReference>
<keyword evidence="3 11" id="KW-0813">Transport</keyword>
<dbReference type="InterPro" id="IPR038376">
    <property type="entry name" value="ATP_synth_asu_C_sf"/>
</dbReference>
<dbReference type="InterPro" id="IPR000793">
    <property type="entry name" value="ATP_synth_asu_C"/>
</dbReference>
<comment type="function">
    <text evidence="12">Produces ATP from ADP in the presence of a proton gradient across the membrane.</text>
</comment>
<evidence type="ECO:0000256" key="11">
    <source>
        <dbReference type="RuleBase" id="RU000339"/>
    </source>
</evidence>
<keyword evidence="10 12" id="KW-0066">ATP synthesis</keyword>
<keyword evidence="7 11" id="KW-0406">Ion transport</keyword>
<dbReference type="Proteomes" id="UP000053424">
    <property type="component" value="Unassembled WGS sequence"/>
</dbReference>
<keyword evidence="9 12" id="KW-0139">CF(1)</keyword>
<dbReference type="GO" id="GO:0005524">
    <property type="term" value="F:ATP binding"/>
    <property type="evidence" value="ECO:0007669"/>
    <property type="project" value="UniProtKB-KW"/>
</dbReference>
<dbReference type="InterPro" id="IPR033732">
    <property type="entry name" value="ATP_synth_F1_a_nt-bd_dom"/>
</dbReference>
<dbReference type="SUPFAM" id="SSF47917">
    <property type="entry name" value="C-terminal domain of alpha and beta subunits of F1 ATP synthase"/>
    <property type="match status" value="1"/>
</dbReference>
<evidence type="ECO:0000256" key="2">
    <source>
        <dbReference type="ARBA" id="ARBA00008936"/>
    </source>
</evidence>
<dbReference type="NCBIfam" id="TIGR00962">
    <property type="entry name" value="atpA"/>
    <property type="match status" value="1"/>
</dbReference>
<dbReference type="GO" id="GO:0046933">
    <property type="term" value="F:proton-transporting ATP synthase activity, rotational mechanism"/>
    <property type="evidence" value="ECO:0007669"/>
    <property type="project" value="InterPro"/>
</dbReference>
<dbReference type="SUPFAM" id="SSF52540">
    <property type="entry name" value="P-loop containing nucleoside triphosphate hydrolases"/>
    <property type="match status" value="1"/>
</dbReference>
<dbReference type="CDD" id="cd18113">
    <property type="entry name" value="ATP-synt_F1_alpha_C"/>
    <property type="match status" value="1"/>
</dbReference>
<proteinExistence type="inferred from homology"/>
<name>A0A0C2Y481_HEBCY</name>
<dbReference type="Gene3D" id="3.40.50.300">
    <property type="entry name" value="P-loop containing nucleotide triphosphate hydrolases"/>
    <property type="match status" value="1"/>
</dbReference>
<accession>A0A0C2Y481</accession>
<evidence type="ECO:0000313" key="17">
    <source>
        <dbReference type="Proteomes" id="UP000053424"/>
    </source>
</evidence>
<evidence type="ECO:0000256" key="9">
    <source>
        <dbReference type="ARBA" id="ARBA00023196"/>
    </source>
</evidence>
<dbReference type="EMBL" id="KN831773">
    <property type="protein sequence ID" value="KIM44623.1"/>
    <property type="molecule type" value="Genomic_DNA"/>
</dbReference>
<dbReference type="FunFam" id="1.20.150.20:FF:000001">
    <property type="entry name" value="ATP synthase subunit alpha"/>
    <property type="match status" value="1"/>
</dbReference>
<dbReference type="OrthoDB" id="9805536at2759"/>
<dbReference type="CDD" id="cd01132">
    <property type="entry name" value="F1-ATPase_alpha_CD"/>
    <property type="match status" value="1"/>
</dbReference>
<evidence type="ECO:0000256" key="8">
    <source>
        <dbReference type="ARBA" id="ARBA00023136"/>
    </source>
</evidence>
<organism evidence="16 17">
    <name type="scientific">Hebeloma cylindrosporum</name>
    <dbReference type="NCBI Taxonomy" id="76867"/>
    <lineage>
        <taxon>Eukaryota</taxon>
        <taxon>Fungi</taxon>
        <taxon>Dikarya</taxon>
        <taxon>Basidiomycota</taxon>
        <taxon>Agaricomycotina</taxon>
        <taxon>Agaricomycetes</taxon>
        <taxon>Agaricomycetidae</taxon>
        <taxon>Agaricales</taxon>
        <taxon>Agaricineae</taxon>
        <taxon>Hymenogastraceae</taxon>
        <taxon>Hebeloma</taxon>
    </lineage>
</organism>
<feature type="domain" description="ATPase F1/V1/A1 complex alpha/beta subunit nucleotide-binding" evidence="13">
    <location>
        <begin position="180"/>
        <end position="403"/>
    </location>
</feature>
<dbReference type="Pfam" id="PF02874">
    <property type="entry name" value="ATP-synt_ab_N"/>
    <property type="match status" value="1"/>
</dbReference>
<keyword evidence="4 12" id="KW-0547">Nucleotide-binding</keyword>
<evidence type="ECO:0000259" key="14">
    <source>
        <dbReference type="Pfam" id="PF00306"/>
    </source>
</evidence>
<evidence type="ECO:0000256" key="3">
    <source>
        <dbReference type="ARBA" id="ARBA00022448"/>
    </source>
</evidence>
<dbReference type="InterPro" id="IPR005294">
    <property type="entry name" value="ATP_synth_F1_asu"/>
</dbReference>
<keyword evidence="17" id="KW-1185">Reference proteome</keyword>
<dbReference type="CDD" id="cd18116">
    <property type="entry name" value="ATP-synt_F1_alpha_N"/>
    <property type="match status" value="1"/>
</dbReference>
<dbReference type="PROSITE" id="PS00152">
    <property type="entry name" value="ATPASE_ALPHA_BETA"/>
    <property type="match status" value="1"/>
</dbReference>
<evidence type="ECO:0000256" key="4">
    <source>
        <dbReference type="ARBA" id="ARBA00022741"/>
    </source>
</evidence>
<keyword evidence="8" id="KW-0472">Membrane</keyword>
<dbReference type="InterPro" id="IPR020003">
    <property type="entry name" value="ATPase_a/bsu_AS"/>
</dbReference>
<dbReference type="InterPro" id="IPR023366">
    <property type="entry name" value="ATP_synth_asu-like_sf"/>
</dbReference>
<dbReference type="InterPro" id="IPR036121">
    <property type="entry name" value="ATPase_F1/V1/A1_a/bsu_N_sf"/>
</dbReference>
<evidence type="ECO:0000256" key="7">
    <source>
        <dbReference type="ARBA" id="ARBA00023065"/>
    </source>
</evidence>
<dbReference type="Pfam" id="PF00306">
    <property type="entry name" value="ATP-synt_ab_C"/>
    <property type="match status" value="1"/>
</dbReference>
<comment type="subcellular location">
    <subcellularLocation>
        <location evidence="1">Mitochondrion inner membrane</location>
    </subcellularLocation>
</comment>
<dbReference type="InterPro" id="IPR004100">
    <property type="entry name" value="ATPase_F1/V1/A1_a/bsu_N"/>
</dbReference>
<dbReference type="NCBIfam" id="NF009884">
    <property type="entry name" value="PRK13343.1"/>
    <property type="match status" value="1"/>
</dbReference>
<dbReference type="GO" id="GO:0043531">
    <property type="term" value="F:ADP binding"/>
    <property type="evidence" value="ECO:0007669"/>
    <property type="project" value="TreeGrafter"/>
</dbReference>
<evidence type="ECO:0000256" key="10">
    <source>
        <dbReference type="ARBA" id="ARBA00023310"/>
    </source>
</evidence>
<dbReference type="Gene3D" id="1.20.150.20">
    <property type="entry name" value="ATP synthase alpha/beta chain, C-terminal domain"/>
    <property type="match status" value="1"/>
</dbReference>
<dbReference type="HOGENOM" id="CLU_010091_2_1_1"/>
<dbReference type="Gene3D" id="2.40.30.20">
    <property type="match status" value="1"/>
</dbReference>
<sequence length="528" mass="56791">MHRIALINSARARALAASAKTSSVAARSYATAKPAASEVSSILEARISGTAVAGNVEETGRVLSVGDGIGRVWGLRNVQAEEMVEFSSGVRGMCLNLEADNVGVSIFGNDRLIKEGDTVKRTGQIVDVPVGPGLLGRVVDALGDPIDGKGPIQAAERRRASLKAPGILPRRSVNQPMMTGLKPIDAMVPIGRGQRELIIGDRQTGKTAVAIDTILNQKRWNDGQDEDKKLYCVYVAIGQKRSTVAQLVQTLEENDAMKYTIIVAATASEAAPLQYLAPFSGCAMGEWFRDNGKHALIVYDDLSKQAVDYRQMSLLLRRPPGREAYPGDVFYLHSRLLERAAKMSDKFGGGSLTALPIIETQGGDVSAYIPTNVISITDGQIFLEAELFFRGVRPAINVGLSVSRVGSAAQTKIMKKFAVAAFAQFGSDLDASTRFLLSRGARLTELLKQGQYQPLATEVQVPIIYAGVNGLLDSIPVDQITKWEAEFRGHLATQDALLKEIATGVVTPELEAKIKKVVEDHVSSFASS</sequence>
<evidence type="ECO:0000256" key="12">
    <source>
        <dbReference type="RuleBase" id="RU003551"/>
    </source>
</evidence>
<keyword evidence="5 11" id="KW-0375">Hydrogen ion transport</keyword>
<evidence type="ECO:0000256" key="5">
    <source>
        <dbReference type="ARBA" id="ARBA00022781"/>
    </source>
</evidence>
<dbReference type="HAMAP" id="MF_01346">
    <property type="entry name" value="ATP_synth_alpha_bact"/>
    <property type="match status" value="1"/>
</dbReference>
<reference evidence="16 17" key="1">
    <citation type="submission" date="2014-04" db="EMBL/GenBank/DDBJ databases">
        <authorList>
            <consortium name="DOE Joint Genome Institute"/>
            <person name="Kuo A."/>
            <person name="Gay G."/>
            <person name="Dore J."/>
            <person name="Kohler A."/>
            <person name="Nagy L.G."/>
            <person name="Floudas D."/>
            <person name="Copeland A."/>
            <person name="Barry K.W."/>
            <person name="Cichocki N."/>
            <person name="Veneault-Fourrey C."/>
            <person name="LaButti K."/>
            <person name="Lindquist E.A."/>
            <person name="Lipzen A."/>
            <person name="Lundell T."/>
            <person name="Morin E."/>
            <person name="Murat C."/>
            <person name="Sun H."/>
            <person name="Tunlid A."/>
            <person name="Henrissat B."/>
            <person name="Grigoriev I.V."/>
            <person name="Hibbett D.S."/>
            <person name="Martin F."/>
            <person name="Nordberg H.P."/>
            <person name="Cantor M.N."/>
            <person name="Hua S.X."/>
        </authorList>
    </citation>
    <scope>NUCLEOTIDE SEQUENCE [LARGE SCALE GENOMIC DNA]</scope>
    <source>
        <strain evidence="17">h7</strain>
    </source>
</reference>
<protein>
    <recommendedName>
        <fullName evidence="12">ATP synthase subunit alpha</fullName>
    </recommendedName>
</protein>
<dbReference type="SUPFAM" id="SSF50615">
    <property type="entry name" value="N-terminal domain of alpha and beta subunits of F1 ATP synthase"/>
    <property type="match status" value="1"/>
</dbReference>
<dbReference type="GO" id="GO:0045259">
    <property type="term" value="C:proton-transporting ATP synthase complex"/>
    <property type="evidence" value="ECO:0007669"/>
    <property type="project" value="UniProtKB-KW"/>
</dbReference>
<feature type="domain" description="ATPase F1/V1/A1 complex alpha/beta subunit N-terminal" evidence="15">
    <location>
        <begin position="56"/>
        <end position="123"/>
    </location>
</feature>
<dbReference type="PIRSF" id="PIRSF039088">
    <property type="entry name" value="F_ATPase_subunit_alpha"/>
    <property type="match status" value="1"/>
</dbReference>
<dbReference type="FunFam" id="2.40.30.20:FF:000001">
    <property type="entry name" value="ATP synthase subunit alpha"/>
    <property type="match status" value="1"/>
</dbReference>
<dbReference type="GO" id="GO:0005743">
    <property type="term" value="C:mitochondrial inner membrane"/>
    <property type="evidence" value="ECO:0007669"/>
    <property type="project" value="UniProtKB-SubCell"/>
</dbReference>
<evidence type="ECO:0000256" key="1">
    <source>
        <dbReference type="ARBA" id="ARBA00004273"/>
    </source>
</evidence>
<dbReference type="STRING" id="686832.A0A0C2Y481"/>
<feature type="domain" description="ATP synthase alpha subunit C-terminal" evidence="14">
    <location>
        <begin position="419"/>
        <end position="520"/>
    </location>
</feature>
<dbReference type="InterPro" id="IPR000194">
    <property type="entry name" value="ATPase_F1/V1/A1_a/bsu_nucl-bd"/>
</dbReference>
<dbReference type="Pfam" id="PF00006">
    <property type="entry name" value="ATP-synt_ab"/>
    <property type="match status" value="1"/>
</dbReference>
<dbReference type="InterPro" id="IPR027417">
    <property type="entry name" value="P-loop_NTPase"/>
</dbReference>
<evidence type="ECO:0000313" key="16">
    <source>
        <dbReference type="EMBL" id="KIM44623.1"/>
    </source>
</evidence>
<evidence type="ECO:0000259" key="13">
    <source>
        <dbReference type="Pfam" id="PF00006"/>
    </source>
</evidence>
<evidence type="ECO:0000256" key="6">
    <source>
        <dbReference type="ARBA" id="ARBA00022840"/>
    </source>
</evidence>
<keyword evidence="6 12" id="KW-0067">ATP-binding</keyword>
<dbReference type="PANTHER" id="PTHR48082">
    <property type="entry name" value="ATP SYNTHASE SUBUNIT ALPHA, MITOCHONDRIAL"/>
    <property type="match status" value="1"/>
</dbReference>
<evidence type="ECO:0000259" key="15">
    <source>
        <dbReference type="Pfam" id="PF02874"/>
    </source>
</evidence>
<comment type="similarity">
    <text evidence="2 11">Belongs to the ATPase alpha/beta chains family.</text>
</comment>
<dbReference type="PANTHER" id="PTHR48082:SF2">
    <property type="entry name" value="ATP SYNTHASE SUBUNIT ALPHA, MITOCHONDRIAL"/>
    <property type="match status" value="1"/>
</dbReference>
<gene>
    <name evidence="16" type="ORF">M413DRAFT_25079</name>
</gene>
<dbReference type="AlphaFoldDB" id="A0A0C2Y481"/>